<dbReference type="Pfam" id="PF14529">
    <property type="entry name" value="Exo_endo_phos_2"/>
    <property type="match status" value="1"/>
</dbReference>
<reference evidence="2 3" key="1">
    <citation type="journal article" date="2019" name="Sci. Rep.">
        <title>Orb-weaving spider Araneus ventricosus genome elucidates the spidroin gene catalogue.</title>
        <authorList>
            <person name="Kono N."/>
            <person name="Nakamura H."/>
            <person name="Ohtoshi R."/>
            <person name="Moran D.A.P."/>
            <person name="Shinohara A."/>
            <person name="Yoshida Y."/>
            <person name="Fujiwara M."/>
            <person name="Mori M."/>
            <person name="Tomita M."/>
            <person name="Arakawa K."/>
        </authorList>
    </citation>
    <scope>NUCLEOTIDE SEQUENCE [LARGE SCALE GENOMIC DNA]</scope>
</reference>
<gene>
    <name evidence="2" type="ORF">AVEN_137118_1</name>
</gene>
<evidence type="ECO:0000259" key="1">
    <source>
        <dbReference type="Pfam" id="PF14529"/>
    </source>
</evidence>
<name>A0A4Y2GAF7_ARAVE</name>
<comment type="caution">
    <text evidence="2">The sequence shown here is derived from an EMBL/GenBank/DDBJ whole genome shotgun (WGS) entry which is preliminary data.</text>
</comment>
<dbReference type="AlphaFoldDB" id="A0A4Y2GAF7"/>
<accession>A0A4Y2GAF7</accession>
<keyword evidence="3" id="KW-1185">Reference proteome</keyword>
<proteinExistence type="predicted"/>
<evidence type="ECO:0000313" key="3">
    <source>
        <dbReference type="Proteomes" id="UP000499080"/>
    </source>
</evidence>
<feature type="domain" description="Endonuclease/exonuclease/phosphatase" evidence="1">
    <location>
        <begin position="1"/>
        <end position="68"/>
    </location>
</feature>
<dbReference type="InterPro" id="IPR036691">
    <property type="entry name" value="Endo/exonu/phosph_ase_sf"/>
</dbReference>
<protein>
    <recommendedName>
        <fullName evidence="1">Endonuclease/exonuclease/phosphatase domain-containing protein</fullName>
    </recommendedName>
</protein>
<evidence type="ECO:0000313" key="2">
    <source>
        <dbReference type="EMBL" id="GBM50802.1"/>
    </source>
</evidence>
<dbReference type="OrthoDB" id="6433575at2759"/>
<dbReference type="Gene3D" id="3.60.10.10">
    <property type="entry name" value="Endonuclease/exonuclease/phosphatase"/>
    <property type="match status" value="1"/>
</dbReference>
<dbReference type="EMBL" id="BGPR01001311">
    <property type="protein sequence ID" value="GBM50802.1"/>
    <property type="molecule type" value="Genomic_DNA"/>
</dbReference>
<dbReference type="GO" id="GO:0003824">
    <property type="term" value="F:catalytic activity"/>
    <property type="evidence" value="ECO:0007669"/>
    <property type="project" value="InterPro"/>
</dbReference>
<dbReference type="Proteomes" id="UP000499080">
    <property type="component" value="Unassembled WGS sequence"/>
</dbReference>
<dbReference type="SUPFAM" id="SSF56219">
    <property type="entry name" value="DNase I-like"/>
    <property type="match status" value="1"/>
</dbReference>
<dbReference type="InterPro" id="IPR005135">
    <property type="entry name" value="Endo/exonuclease/phosphatase"/>
</dbReference>
<organism evidence="2 3">
    <name type="scientific">Araneus ventricosus</name>
    <name type="common">Orbweaver spider</name>
    <name type="synonym">Epeira ventricosa</name>
    <dbReference type="NCBI Taxonomy" id="182803"/>
    <lineage>
        <taxon>Eukaryota</taxon>
        <taxon>Metazoa</taxon>
        <taxon>Ecdysozoa</taxon>
        <taxon>Arthropoda</taxon>
        <taxon>Chelicerata</taxon>
        <taxon>Arachnida</taxon>
        <taxon>Araneae</taxon>
        <taxon>Araneomorphae</taxon>
        <taxon>Entelegynae</taxon>
        <taxon>Araneoidea</taxon>
        <taxon>Araneidae</taxon>
        <taxon>Araneus</taxon>
    </lineage>
</organism>
<sequence length="118" mass="13647">MGDFNEHNPIWGNVDFNVKGQQVEALLEEHQLCLLNDDSFTYFHIPSRTFHTLDLAICSPSLAIKWDFSVADGLQNSDRFPIMLSCSDEDVTYPERPKRYIFNKADWTLFSQMALISK</sequence>